<proteinExistence type="predicted"/>
<protein>
    <recommendedName>
        <fullName evidence="1">Bet v I/Major latex protein domain-containing protein</fullName>
    </recommendedName>
</protein>
<dbReference type="AlphaFoldDB" id="A0AAV6IXA0"/>
<name>A0AAV6IXA0_9ERIC</name>
<dbReference type="InterPro" id="IPR051761">
    <property type="entry name" value="MLP-like_ligand-binding"/>
</dbReference>
<feature type="domain" description="Bet v I/Major latex protein" evidence="1">
    <location>
        <begin position="481"/>
        <end position="630"/>
    </location>
</feature>
<accession>A0AAV6IXA0</accession>
<dbReference type="Gene3D" id="3.30.530.20">
    <property type="match status" value="1"/>
</dbReference>
<sequence length="630" mass="69232">MASNSSSLSSTSTTSVTLPSSLAFLVSNFHSLVNIKLDGANYLLCRAQVESVLKANGFLGYLNGTAVCPAPQIQNTDGVMVSNSEFALWNLVDSQLLSCLLASLSQNTLPYVLGLDHAYQVWQSLSSWYNSLSRAHVHDVRDRLYNVTKTSTMEAYIDTIKGYAQRLAVAGCPMEDDDLVFHTLRGLKSKSFDGFKTAVRLMGDDITFDELITRLNGEDMQMIKDDEVVTTSVLVATHGNSSVPNSIPQGQLGSVQSVQQLHSPSTSIPMLPVIPQVGGANHNPNHFLPSYSSQQFMPQPQFYPSSSRNFYRGRGGRGPRFPRDPCEICGKSNHITSFCYYRPQFQAQFPAYDQFSSGHWRGSQGSPWMNSSPIQYNFPMMPSQASFSGPRTSVRGPVHSSFPHSTFTGGFLPQMSQMAPAYVSAQAHFASSAGPSGIAFAGPSGIASPGPGHGSINVRSSPLYKGIKAKGVAPNTYFKETASGKMVREVEIKSDGDVFHEIFRYKPHHISTMSPGNIQGVDLHEGDWGTVGSVIFWNYTHDGKKKTAKDIIEAIDEEKKLVRFKIVEGDLMQLYKTFIITVHVDTKLGGNNLVTWTFEYEKLSGDVEEPNSLMDFCIVLTKDIEAHHLK</sequence>
<dbReference type="InterPro" id="IPR023393">
    <property type="entry name" value="START-like_dom_sf"/>
</dbReference>
<dbReference type="EMBL" id="JACTNZ010000009">
    <property type="protein sequence ID" value="KAG5532168.1"/>
    <property type="molecule type" value="Genomic_DNA"/>
</dbReference>
<dbReference type="PANTHER" id="PTHR31907">
    <property type="entry name" value="MLP-LIKE PROTEIN 423"/>
    <property type="match status" value="1"/>
</dbReference>
<dbReference type="GO" id="GO:0006952">
    <property type="term" value="P:defense response"/>
    <property type="evidence" value="ECO:0007669"/>
    <property type="project" value="InterPro"/>
</dbReference>
<evidence type="ECO:0000313" key="2">
    <source>
        <dbReference type="EMBL" id="KAG5532168.1"/>
    </source>
</evidence>
<dbReference type="InterPro" id="IPR000916">
    <property type="entry name" value="Bet_v_I/MLP"/>
</dbReference>
<keyword evidence="3" id="KW-1185">Reference proteome</keyword>
<dbReference type="Pfam" id="PF00407">
    <property type="entry name" value="Bet_v_1"/>
    <property type="match status" value="1"/>
</dbReference>
<dbReference type="SUPFAM" id="SSF55961">
    <property type="entry name" value="Bet v1-like"/>
    <property type="match status" value="1"/>
</dbReference>
<gene>
    <name evidence="2" type="ORF">RHGRI_026702</name>
</gene>
<comment type="caution">
    <text evidence="2">The sequence shown here is derived from an EMBL/GenBank/DDBJ whole genome shotgun (WGS) entry which is preliminary data.</text>
</comment>
<dbReference type="CDD" id="cd07816">
    <property type="entry name" value="Bet_v1-like"/>
    <property type="match status" value="1"/>
</dbReference>
<reference evidence="2" key="1">
    <citation type="submission" date="2020-08" db="EMBL/GenBank/DDBJ databases">
        <title>Plant Genome Project.</title>
        <authorList>
            <person name="Zhang R.-G."/>
        </authorList>
    </citation>
    <scope>NUCLEOTIDE SEQUENCE</scope>
    <source>
        <strain evidence="2">WSP0</strain>
        <tissue evidence="2">Leaf</tissue>
    </source>
</reference>
<dbReference type="Pfam" id="PF14223">
    <property type="entry name" value="Retrotran_gag_2"/>
    <property type="match status" value="1"/>
</dbReference>
<evidence type="ECO:0000313" key="3">
    <source>
        <dbReference type="Proteomes" id="UP000823749"/>
    </source>
</evidence>
<evidence type="ECO:0000259" key="1">
    <source>
        <dbReference type="SMART" id="SM01037"/>
    </source>
</evidence>
<organism evidence="2 3">
    <name type="scientific">Rhododendron griersonianum</name>
    <dbReference type="NCBI Taxonomy" id="479676"/>
    <lineage>
        <taxon>Eukaryota</taxon>
        <taxon>Viridiplantae</taxon>
        <taxon>Streptophyta</taxon>
        <taxon>Embryophyta</taxon>
        <taxon>Tracheophyta</taxon>
        <taxon>Spermatophyta</taxon>
        <taxon>Magnoliopsida</taxon>
        <taxon>eudicotyledons</taxon>
        <taxon>Gunneridae</taxon>
        <taxon>Pentapetalae</taxon>
        <taxon>asterids</taxon>
        <taxon>Ericales</taxon>
        <taxon>Ericaceae</taxon>
        <taxon>Ericoideae</taxon>
        <taxon>Rhodoreae</taxon>
        <taxon>Rhododendron</taxon>
    </lineage>
</organism>
<dbReference type="SMART" id="SM01037">
    <property type="entry name" value="Bet_v_1"/>
    <property type="match status" value="1"/>
</dbReference>
<dbReference type="Proteomes" id="UP000823749">
    <property type="component" value="Chromosome 9"/>
</dbReference>